<dbReference type="OrthoDB" id="1935146at2759"/>
<dbReference type="OMA" id="FEWTVAC"/>
<dbReference type="Gene3D" id="2.130.10.10">
    <property type="entry name" value="YVTN repeat-like/Quinoprotein amine dehydrogenase"/>
    <property type="match status" value="1"/>
</dbReference>
<dbReference type="GO" id="GO:0032040">
    <property type="term" value="C:small-subunit processome"/>
    <property type="evidence" value="ECO:0007669"/>
    <property type="project" value="TreeGrafter"/>
</dbReference>
<dbReference type="SUPFAM" id="SSF50978">
    <property type="entry name" value="WD40 repeat-like"/>
    <property type="match status" value="1"/>
</dbReference>
<evidence type="ECO:0000256" key="2">
    <source>
        <dbReference type="ARBA" id="ARBA00022552"/>
    </source>
</evidence>
<dbReference type="GO" id="GO:0034388">
    <property type="term" value="C:Pwp2p-containing subcomplex of 90S preribosome"/>
    <property type="evidence" value="ECO:0007669"/>
    <property type="project" value="TreeGrafter"/>
</dbReference>
<comment type="subcellular location">
    <subcellularLocation>
        <location evidence="1">Nucleus</location>
        <location evidence="1">Nucleolus</location>
    </subcellularLocation>
</comment>
<dbReference type="EMBL" id="ASPP01006417">
    <property type="protein sequence ID" value="ETO28866.1"/>
    <property type="molecule type" value="Genomic_DNA"/>
</dbReference>
<evidence type="ECO:0000313" key="7">
    <source>
        <dbReference type="Proteomes" id="UP000023152"/>
    </source>
</evidence>
<evidence type="ECO:0000256" key="1">
    <source>
        <dbReference type="ARBA" id="ARBA00004604"/>
    </source>
</evidence>
<keyword evidence="5" id="KW-0539">Nucleus</keyword>
<gene>
    <name evidence="6" type="ORF">RFI_08264</name>
</gene>
<dbReference type="PANTHER" id="PTHR18359:SF0">
    <property type="entry name" value="U3 SMALL NUCLEOLAR RNA-ASSOCIATED PROTEIN 18 HOMOLOG"/>
    <property type="match status" value="1"/>
</dbReference>
<keyword evidence="4" id="KW-0677">Repeat</keyword>
<comment type="caution">
    <text evidence="6">The sequence shown here is derived from an EMBL/GenBank/DDBJ whole genome shotgun (WGS) entry which is preliminary data.</text>
</comment>
<dbReference type="InterPro" id="IPR036322">
    <property type="entry name" value="WD40_repeat_dom_sf"/>
</dbReference>
<keyword evidence="3" id="KW-0853">WD repeat</keyword>
<dbReference type="Proteomes" id="UP000023152">
    <property type="component" value="Unassembled WGS sequence"/>
</dbReference>
<keyword evidence="2" id="KW-0698">rRNA processing</keyword>
<reference evidence="6 7" key="1">
    <citation type="journal article" date="2013" name="Curr. Biol.">
        <title>The Genome of the Foraminiferan Reticulomyxa filosa.</title>
        <authorList>
            <person name="Glockner G."/>
            <person name="Hulsmann N."/>
            <person name="Schleicher M."/>
            <person name="Noegel A.A."/>
            <person name="Eichinger L."/>
            <person name="Gallinger C."/>
            <person name="Pawlowski J."/>
            <person name="Sierra R."/>
            <person name="Euteneuer U."/>
            <person name="Pillet L."/>
            <person name="Moustafa A."/>
            <person name="Platzer M."/>
            <person name="Groth M."/>
            <person name="Szafranski K."/>
            <person name="Schliwa M."/>
        </authorList>
    </citation>
    <scope>NUCLEOTIDE SEQUENCE [LARGE SCALE GENOMIC DNA]</scope>
</reference>
<dbReference type="GO" id="GO:0006364">
    <property type="term" value="P:rRNA processing"/>
    <property type="evidence" value="ECO:0007669"/>
    <property type="project" value="UniProtKB-KW"/>
</dbReference>
<evidence type="ECO:0000313" key="6">
    <source>
        <dbReference type="EMBL" id="ETO28866.1"/>
    </source>
</evidence>
<proteinExistence type="predicted"/>
<dbReference type="InterPro" id="IPR045161">
    <property type="entry name" value="Utp18"/>
</dbReference>
<name>X6NSC4_RETFI</name>
<dbReference type="InterPro" id="IPR015943">
    <property type="entry name" value="WD40/YVTN_repeat-like_dom_sf"/>
</dbReference>
<evidence type="ECO:0000256" key="3">
    <source>
        <dbReference type="ARBA" id="ARBA00022574"/>
    </source>
</evidence>
<evidence type="ECO:0000256" key="5">
    <source>
        <dbReference type="ARBA" id="ARBA00023242"/>
    </source>
</evidence>
<dbReference type="PANTHER" id="PTHR18359">
    <property type="entry name" value="WD-REPEAT PROTEIN-RELATED"/>
    <property type="match status" value="1"/>
</dbReference>
<sequence length="367" mass="41525">MTGGLDKTLQLFQMTGSKNVLLKRVFLQDLPIRCAQFTADGKEIIISGRRPYFYVFGLKDFQCKKIDQLIGRDESSLEKFWISPNNQHIVFLGNRGHLIVVSRKTKCPIKTLHLSDGISDCKFNKNGSRMHCLTIYNKIYTFDMTSFACIDMIVCDGMVNGTCLDVASPQNLFALGCNSGVVSVFQKDIVAKGKDGTQVMTNASQTQTVSGMTKALYSVNNLTTTINGVKFNHDGQLLAIWSVNKRLAVRLVHVSTGKVFQKWPTNERFRRVCKCTFSPNSGFLAIGTDSGYVHLIVQKHVFICVEQICSTMWLIKLRLQNFLNLIQSFSSFEITLKAFRKCYLNFLLFDKEYLVCKNSIQTNKKKC</sequence>
<keyword evidence="7" id="KW-1185">Reference proteome</keyword>
<dbReference type="AlphaFoldDB" id="X6NSC4"/>
<evidence type="ECO:0000256" key="4">
    <source>
        <dbReference type="ARBA" id="ARBA00022737"/>
    </source>
</evidence>
<protein>
    <submittedName>
        <fullName evidence="6">Uncharacterized protein</fullName>
    </submittedName>
</protein>
<accession>X6NSC4</accession>
<organism evidence="6 7">
    <name type="scientific">Reticulomyxa filosa</name>
    <dbReference type="NCBI Taxonomy" id="46433"/>
    <lineage>
        <taxon>Eukaryota</taxon>
        <taxon>Sar</taxon>
        <taxon>Rhizaria</taxon>
        <taxon>Retaria</taxon>
        <taxon>Foraminifera</taxon>
        <taxon>Monothalamids</taxon>
        <taxon>Reticulomyxidae</taxon>
        <taxon>Reticulomyxa</taxon>
    </lineage>
</organism>